<protein>
    <submittedName>
        <fullName evidence="3">Spermidine/putrescine ABC transporter substrate-binding protein</fullName>
    </submittedName>
</protein>
<feature type="chain" id="PRO_5007299432" evidence="2">
    <location>
        <begin position="27"/>
        <end position="357"/>
    </location>
</feature>
<accession>A0A139SU66</accession>
<dbReference type="PANTHER" id="PTHR30222:SF2">
    <property type="entry name" value="ABC TRANSPORTER SUBSTRATE-BINDING PROTEIN"/>
    <property type="match status" value="1"/>
</dbReference>
<sequence>MAFLPKSLVTISTVCALALSTPMAFADELTVYSFGGAYGDTIKKHMVEPFEKDSGNKVLFGSYAGGIAQIKAQVESGQVQWDVINIEDIDLERACSEGLLEMIDQSTLADGADGSKASEDFIPGALDSECAVPAVVWSVVFAYNTQTIGKNTPSTLADIFDLQKFPGKRAFQRRPTYLMEWALIADGVDKDQVYEVLATDEGQKRAFAKLDSIKKEIVWFDAWSQAPQLLNDGGAVIVQSASGRFFNAMRQEKAPFVIVWDKHIYSFDLFAILKGSQKRDLAMDFVRYATSSKPLSGMPDIAYSPPRKSSMTLREMDQQTIDNLPTSHLDKGIKSSSNFWADYGETLDEKFTEWLLK</sequence>
<comment type="caution">
    <text evidence="3">The sequence shown here is derived from an EMBL/GenBank/DDBJ whole genome shotgun (WGS) entry which is preliminary data.</text>
</comment>
<name>A0A139SU66_9GAMM</name>
<gene>
    <name evidence="3" type="ORF">AXE65_00435</name>
</gene>
<dbReference type="Gene3D" id="3.40.190.10">
    <property type="entry name" value="Periplasmic binding protein-like II"/>
    <property type="match status" value="2"/>
</dbReference>
<evidence type="ECO:0000313" key="3">
    <source>
        <dbReference type="EMBL" id="KXU38022.1"/>
    </source>
</evidence>
<dbReference type="Pfam" id="PF13416">
    <property type="entry name" value="SBP_bac_8"/>
    <property type="match status" value="1"/>
</dbReference>
<keyword evidence="1 2" id="KW-0732">Signal</keyword>
<organism evidence="3 4">
    <name type="scientific">Ventosimonas gracilis</name>
    <dbReference type="NCBI Taxonomy" id="1680762"/>
    <lineage>
        <taxon>Bacteria</taxon>
        <taxon>Pseudomonadati</taxon>
        <taxon>Pseudomonadota</taxon>
        <taxon>Gammaproteobacteria</taxon>
        <taxon>Pseudomonadales</taxon>
        <taxon>Ventosimonadaceae</taxon>
        <taxon>Ventosimonas</taxon>
    </lineage>
</organism>
<dbReference type="AlphaFoldDB" id="A0A139SU66"/>
<proteinExistence type="predicted"/>
<evidence type="ECO:0000256" key="2">
    <source>
        <dbReference type="SAM" id="SignalP"/>
    </source>
</evidence>
<evidence type="ECO:0000313" key="4">
    <source>
        <dbReference type="Proteomes" id="UP000072660"/>
    </source>
</evidence>
<dbReference type="Proteomes" id="UP000072660">
    <property type="component" value="Unassembled WGS sequence"/>
</dbReference>
<dbReference type="CDD" id="cd13589">
    <property type="entry name" value="PBP2_polyamine_RpCGA009"/>
    <property type="match status" value="1"/>
</dbReference>
<dbReference type="RefSeq" id="WP_068390327.1">
    <property type="nucleotide sequence ID" value="NZ_LSZO01000157.1"/>
</dbReference>
<dbReference type="PANTHER" id="PTHR30222">
    <property type="entry name" value="SPERMIDINE/PUTRESCINE-BINDING PERIPLASMIC PROTEIN"/>
    <property type="match status" value="1"/>
</dbReference>
<dbReference type="InterPro" id="IPR006059">
    <property type="entry name" value="SBP"/>
</dbReference>
<dbReference type="EMBL" id="LSZO01000157">
    <property type="protein sequence ID" value="KXU38022.1"/>
    <property type="molecule type" value="Genomic_DNA"/>
</dbReference>
<keyword evidence="4" id="KW-1185">Reference proteome</keyword>
<dbReference type="SUPFAM" id="SSF53850">
    <property type="entry name" value="Periplasmic binding protein-like II"/>
    <property type="match status" value="1"/>
</dbReference>
<evidence type="ECO:0000256" key="1">
    <source>
        <dbReference type="ARBA" id="ARBA00022729"/>
    </source>
</evidence>
<dbReference type="OrthoDB" id="9815444at2"/>
<feature type="signal peptide" evidence="2">
    <location>
        <begin position="1"/>
        <end position="26"/>
    </location>
</feature>
<reference evidence="3 4" key="1">
    <citation type="submission" date="2016-02" db="EMBL/GenBank/DDBJ databases">
        <authorList>
            <person name="Wen L."/>
            <person name="He K."/>
            <person name="Yang H."/>
        </authorList>
    </citation>
    <scope>NUCLEOTIDE SEQUENCE [LARGE SCALE GENOMIC DNA]</scope>
    <source>
        <strain evidence="3 4">CV58</strain>
    </source>
</reference>